<organism evidence="1 2">
    <name type="scientific">Algibacter pectinivorans</name>
    <dbReference type="NCBI Taxonomy" id="870482"/>
    <lineage>
        <taxon>Bacteria</taxon>
        <taxon>Pseudomonadati</taxon>
        <taxon>Bacteroidota</taxon>
        <taxon>Flavobacteriia</taxon>
        <taxon>Flavobacteriales</taxon>
        <taxon>Flavobacteriaceae</taxon>
        <taxon>Algibacter</taxon>
    </lineage>
</organism>
<evidence type="ECO:0000313" key="2">
    <source>
        <dbReference type="Proteomes" id="UP000199439"/>
    </source>
</evidence>
<dbReference type="Proteomes" id="UP000199439">
    <property type="component" value="Unassembled WGS sequence"/>
</dbReference>
<dbReference type="RefSeq" id="WP_139205271.1">
    <property type="nucleotide sequence ID" value="NZ_FOMI01000012.1"/>
</dbReference>
<reference evidence="2" key="1">
    <citation type="submission" date="2016-10" db="EMBL/GenBank/DDBJ databases">
        <authorList>
            <person name="Varghese N."/>
            <person name="Submissions S."/>
        </authorList>
    </citation>
    <scope>NUCLEOTIDE SEQUENCE [LARGE SCALE GENOMIC DNA]</scope>
    <source>
        <strain evidence="2">DSM 25730</strain>
    </source>
</reference>
<evidence type="ECO:0000313" key="1">
    <source>
        <dbReference type="EMBL" id="SFD39522.1"/>
    </source>
</evidence>
<dbReference type="SUPFAM" id="SSF46785">
    <property type="entry name" value="Winged helix' DNA-binding domain"/>
    <property type="match status" value="1"/>
</dbReference>
<dbReference type="OrthoDB" id="594893at2"/>
<name>A0A1I1RZQ0_9FLAO</name>
<gene>
    <name evidence="1" type="ORF">SAMN04487987_11227</name>
</gene>
<keyword evidence="2" id="KW-1185">Reference proteome</keyword>
<protein>
    <submittedName>
        <fullName evidence="1">Fur family transcriptional regulator, ferric uptake regulator</fullName>
    </submittedName>
</protein>
<dbReference type="EMBL" id="FOMI01000012">
    <property type="protein sequence ID" value="SFD39522.1"/>
    <property type="molecule type" value="Genomic_DNA"/>
</dbReference>
<proteinExistence type="predicted"/>
<dbReference type="STRING" id="870482.SAMN04487987_11227"/>
<dbReference type="AlphaFoldDB" id="A0A1I1RZQ0"/>
<accession>A0A1I1RZQ0</accession>
<dbReference type="InterPro" id="IPR036390">
    <property type="entry name" value="WH_DNA-bd_sf"/>
</dbReference>
<sequence length="110" mass="13085">MQNLEFRLNNTTIYRVLNKLEDNDIFHLFIGANRLKCCATCNNYSINKYNDLHPHFQCMVCGKVDCLRFKVKLTKLTNRKIDTSKFIIKRKCETCYNKLKVIFTTGYLYN</sequence>